<dbReference type="PROSITE" id="PS50937">
    <property type="entry name" value="HTH_MERR_2"/>
    <property type="match status" value="1"/>
</dbReference>
<evidence type="ECO:0000256" key="3">
    <source>
        <dbReference type="ARBA" id="ARBA00023125"/>
    </source>
</evidence>
<dbReference type="Pfam" id="PF07739">
    <property type="entry name" value="TipAS"/>
    <property type="match status" value="1"/>
</dbReference>
<dbReference type="SUPFAM" id="SSF89082">
    <property type="entry name" value="Antibiotic binding domain of TipA-like multidrug resistance regulators"/>
    <property type="match status" value="1"/>
</dbReference>
<dbReference type="InterPro" id="IPR036244">
    <property type="entry name" value="TipA-like_antibiotic-bd"/>
</dbReference>
<reference evidence="7" key="1">
    <citation type="journal article" date="2021" name="PeerJ">
        <title>Extensive microbial diversity within the chicken gut microbiome revealed by metagenomics and culture.</title>
        <authorList>
            <person name="Gilroy R."/>
            <person name="Ravi A."/>
            <person name="Getino M."/>
            <person name="Pursley I."/>
            <person name="Horton D.L."/>
            <person name="Alikhan N.F."/>
            <person name="Baker D."/>
            <person name="Gharbi K."/>
            <person name="Hall N."/>
            <person name="Watson M."/>
            <person name="Adriaenssens E.M."/>
            <person name="Foster-Nyarko E."/>
            <person name="Jarju S."/>
            <person name="Secka A."/>
            <person name="Antonio M."/>
            <person name="Oren A."/>
            <person name="Chaudhuri R.R."/>
            <person name="La Ragione R."/>
            <person name="Hildebrand F."/>
            <person name="Pallen M.J."/>
        </authorList>
    </citation>
    <scope>NUCLEOTIDE SEQUENCE</scope>
    <source>
        <strain evidence="7">ChiHjej13B12-24818</strain>
    </source>
</reference>
<evidence type="ECO:0000313" key="8">
    <source>
        <dbReference type="Proteomes" id="UP000823823"/>
    </source>
</evidence>
<keyword evidence="3" id="KW-0238">DNA-binding</keyword>
<dbReference type="AlphaFoldDB" id="A0A9D2RN12"/>
<keyword evidence="4" id="KW-0804">Transcription</keyword>
<evidence type="ECO:0000256" key="1">
    <source>
        <dbReference type="ARBA" id="ARBA00022491"/>
    </source>
</evidence>
<dbReference type="EMBL" id="DWZH01000007">
    <property type="protein sequence ID" value="HJB09036.1"/>
    <property type="molecule type" value="Genomic_DNA"/>
</dbReference>
<dbReference type="Pfam" id="PF13411">
    <property type="entry name" value="MerR_1"/>
    <property type="match status" value="1"/>
</dbReference>
<dbReference type="Proteomes" id="UP000823823">
    <property type="component" value="Unassembled WGS sequence"/>
</dbReference>
<keyword evidence="5" id="KW-0175">Coiled coil</keyword>
<feature type="coiled-coil region" evidence="5">
    <location>
        <begin position="72"/>
        <end position="106"/>
    </location>
</feature>
<accession>A0A9D2RN12</accession>
<feature type="domain" description="HTH merR-type" evidence="6">
    <location>
        <begin position="5"/>
        <end position="74"/>
    </location>
</feature>
<keyword evidence="1" id="KW-0678">Repressor</keyword>
<dbReference type="Gene3D" id="1.10.1660.10">
    <property type="match status" value="1"/>
</dbReference>
<dbReference type="CDD" id="cd01106">
    <property type="entry name" value="HTH_TipAL-Mta"/>
    <property type="match status" value="1"/>
</dbReference>
<organism evidence="7 8">
    <name type="scientific">Candidatus Brachybacterium merdavium</name>
    <dbReference type="NCBI Taxonomy" id="2838513"/>
    <lineage>
        <taxon>Bacteria</taxon>
        <taxon>Bacillati</taxon>
        <taxon>Actinomycetota</taxon>
        <taxon>Actinomycetes</taxon>
        <taxon>Micrococcales</taxon>
        <taxon>Dermabacteraceae</taxon>
        <taxon>Brachybacterium</taxon>
    </lineage>
</organism>
<evidence type="ECO:0000256" key="4">
    <source>
        <dbReference type="ARBA" id="ARBA00023163"/>
    </source>
</evidence>
<evidence type="ECO:0000259" key="6">
    <source>
        <dbReference type="PROSITE" id="PS50937"/>
    </source>
</evidence>
<evidence type="ECO:0000313" key="7">
    <source>
        <dbReference type="EMBL" id="HJB09036.1"/>
    </source>
</evidence>
<evidence type="ECO:0000256" key="2">
    <source>
        <dbReference type="ARBA" id="ARBA00023015"/>
    </source>
</evidence>
<dbReference type="Gene3D" id="1.10.490.50">
    <property type="entry name" value="Antibiotic binding domain of TipA-like multidrug resistance regulators"/>
    <property type="match status" value="1"/>
</dbReference>
<gene>
    <name evidence="7" type="ORF">H9786_00675</name>
</gene>
<dbReference type="GO" id="GO:0003677">
    <property type="term" value="F:DNA binding"/>
    <property type="evidence" value="ECO:0007669"/>
    <property type="project" value="UniProtKB-KW"/>
</dbReference>
<dbReference type="PANTHER" id="PTHR30204">
    <property type="entry name" value="REDOX-CYCLING DRUG-SENSING TRANSCRIPTIONAL ACTIVATOR SOXR"/>
    <property type="match status" value="1"/>
</dbReference>
<sequence>MTEEEWSTQEVVKATGITSRTLRHYDRIGLLPPSRTGYGGQRFYDRGGLLRLQQILVLRELGLGLAGIGRVLDEGRAAADVLREHLAQLEQEHERLDRITQSVRSTIRIIDEGGELVAEQIFDGFDHTKHREEVEQRWGEQAYADSDAWWRSLTTDDKKAFRQQLDGIVADYADVSAQDLDVRSDEVQAITARLHSWVGTSWGGTAPSAEAFTGLGDMYVADPRFGDTFSADGRQFAQYVREAMAVHAETQLS</sequence>
<comment type="caution">
    <text evidence="7">The sequence shown here is derived from an EMBL/GenBank/DDBJ whole genome shotgun (WGS) entry which is preliminary data.</text>
</comment>
<dbReference type="GO" id="GO:0003700">
    <property type="term" value="F:DNA-binding transcription factor activity"/>
    <property type="evidence" value="ECO:0007669"/>
    <property type="project" value="InterPro"/>
</dbReference>
<reference evidence="7" key="2">
    <citation type="submission" date="2021-04" db="EMBL/GenBank/DDBJ databases">
        <authorList>
            <person name="Gilroy R."/>
        </authorList>
    </citation>
    <scope>NUCLEOTIDE SEQUENCE</scope>
    <source>
        <strain evidence="7">ChiHjej13B12-24818</strain>
    </source>
</reference>
<dbReference type="InterPro" id="IPR047057">
    <property type="entry name" value="MerR_fam"/>
</dbReference>
<name>A0A9D2RN12_9MICO</name>
<dbReference type="InterPro" id="IPR009061">
    <property type="entry name" value="DNA-bd_dom_put_sf"/>
</dbReference>
<dbReference type="InterPro" id="IPR012925">
    <property type="entry name" value="TipAS_dom"/>
</dbReference>
<proteinExistence type="predicted"/>
<keyword evidence="2" id="KW-0805">Transcription regulation</keyword>
<evidence type="ECO:0000256" key="5">
    <source>
        <dbReference type="SAM" id="Coils"/>
    </source>
</evidence>
<dbReference type="InterPro" id="IPR000551">
    <property type="entry name" value="MerR-type_HTH_dom"/>
</dbReference>
<dbReference type="SUPFAM" id="SSF46955">
    <property type="entry name" value="Putative DNA-binding domain"/>
    <property type="match status" value="1"/>
</dbReference>
<dbReference type="SMART" id="SM00422">
    <property type="entry name" value="HTH_MERR"/>
    <property type="match status" value="1"/>
</dbReference>
<protein>
    <submittedName>
        <fullName evidence="7">MerR family transcriptional regulator</fullName>
    </submittedName>
</protein>
<dbReference type="PANTHER" id="PTHR30204:SF69">
    <property type="entry name" value="MERR-FAMILY TRANSCRIPTIONAL REGULATOR"/>
    <property type="match status" value="1"/>
</dbReference>